<reference evidence="1 2" key="1">
    <citation type="journal article" date="2013" name="J. Microbiol. Biotechnol.">
        <title>Novosphingobium ginsenosidimutans sp. nov., with the ability to convert ginsenoside.</title>
        <authorList>
            <person name="Kim J.K."/>
            <person name="He D."/>
            <person name="Liu Q.M."/>
            <person name="Park H.Y."/>
            <person name="Jung M.S."/>
            <person name="Yoon M.H."/>
            <person name="Kim S.C."/>
            <person name="Im W.T."/>
        </authorList>
    </citation>
    <scope>NUCLEOTIDE SEQUENCE [LARGE SCALE GENOMIC DNA]</scope>
    <source>
        <strain evidence="1 2">FW-6</strain>
    </source>
</reference>
<sequence>MSNHQILNPTDHGALRVRADAAPELGDGVMSCLVVPSEFRRLACEYPIFFRFDGESRSFAALALFGFEGGENLFLEDGRWDAASRPFAMAVQPFLVGRPQGGQGAGQVHIDMDHPRVVLAGGEGVRVFDDAGQPSPWLEEVAGMLGALDEGYRASGEFYAALDRHDLLEPFSMDVTLDNGASHRLVGYHLINEEKLRALDAAALAGLHDAGHLEPIFMALASLGNLGKLVRRKNRRADG</sequence>
<dbReference type="OrthoDB" id="8888710at2"/>
<dbReference type="AlphaFoldDB" id="A0A5B8S1L8"/>
<accession>A0A5B8S1L8</accession>
<proteinExistence type="predicted"/>
<dbReference type="Pfam" id="PF07277">
    <property type="entry name" value="SapC"/>
    <property type="match status" value="1"/>
</dbReference>
<evidence type="ECO:0000313" key="2">
    <source>
        <dbReference type="Proteomes" id="UP000321172"/>
    </source>
</evidence>
<organism evidence="1 2">
    <name type="scientific">Novosphingobium ginsenosidimutans</name>
    <dbReference type="NCBI Taxonomy" id="1176536"/>
    <lineage>
        <taxon>Bacteria</taxon>
        <taxon>Pseudomonadati</taxon>
        <taxon>Pseudomonadota</taxon>
        <taxon>Alphaproteobacteria</taxon>
        <taxon>Sphingomonadales</taxon>
        <taxon>Sphingomonadaceae</taxon>
        <taxon>Novosphingobium</taxon>
    </lineage>
</organism>
<protein>
    <submittedName>
        <fullName evidence="1">SapC family protein</fullName>
    </submittedName>
</protein>
<gene>
    <name evidence="1" type="ORF">FRF71_02050</name>
</gene>
<dbReference type="EMBL" id="CP042345">
    <property type="protein sequence ID" value="QEA15014.1"/>
    <property type="molecule type" value="Genomic_DNA"/>
</dbReference>
<dbReference type="InterPro" id="IPR010836">
    <property type="entry name" value="SapC"/>
</dbReference>
<evidence type="ECO:0000313" key="1">
    <source>
        <dbReference type="EMBL" id="QEA15014.1"/>
    </source>
</evidence>
<keyword evidence="2" id="KW-1185">Reference proteome</keyword>
<name>A0A5B8S1L8_9SPHN</name>
<dbReference type="RefSeq" id="WP_147088995.1">
    <property type="nucleotide sequence ID" value="NZ_BAABJD010000002.1"/>
</dbReference>
<dbReference type="KEGG" id="ngf:FRF71_02050"/>
<dbReference type="Proteomes" id="UP000321172">
    <property type="component" value="Chromosome"/>
</dbReference>